<dbReference type="Proteomes" id="UP001589792">
    <property type="component" value="Unassembled WGS sequence"/>
</dbReference>
<comment type="caution">
    <text evidence="3">The sequence shown here is derived from an EMBL/GenBank/DDBJ whole genome shotgun (WGS) entry which is preliminary data.</text>
</comment>
<name>A0ABV6EH66_9GAMM</name>
<keyword evidence="4" id="KW-1185">Reference proteome</keyword>
<sequence length="94" mass="10913">MKSSTAFLLLGIVASFNSFATGIISPQKPDISWQQKDNENHCIGNTCFKIQENQPNKFDRLSKTERREIMDPNSHFDHDNSENRRSLTLHFHHN</sequence>
<feature type="chain" id="PRO_5047066459" evidence="2">
    <location>
        <begin position="21"/>
        <end position="94"/>
    </location>
</feature>
<evidence type="ECO:0000313" key="3">
    <source>
        <dbReference type="EMBL" id="MFC0228337.1"/>
    </source>
</evidence>
<feature type="region of interest" description="Disordered" evidence="1">
    <location>
        <begin position="71"/>
        <end position="94"/>
    </location>
</feature>
<organism evidence="3 4">
    <name type="scientific">Serratia aquatilis</name>
    <dbReference type="NCBI Taxonomy" id="1737515"/>
    <lineage>
        <taxon>Bacteria</taxon>
        <taxon>Pseudomonadati</taxon>
        <taxon>Pseudomonadota</taxon>
        <taxon>Gammaproteobacteria</taxon>
        <taxon>Enterobacterales</taxon>
        <taxon>Yersiniaceae</taxon>
        <taxon>Serratia</taxon>
    </lineage>
</organism>
<feature type="compositionally biased region" description="Basic and acidic residues" evidence="1">
    <location>
        <begin position="71"/>
        <end position="85"/>
    </location>
</feature>
<evidence type="ECO:0000313" key="4">
    <source>
        <dbReference type="Proteomes" id="UP001589792"/>
    </source>
</evidence>
<accession>A0ABV6EH66</accession>
<evidence type="ECO:0000256" key="1">
    <source>
        <dbReference type="SAM" id="MobiDB-lite"/>
    </source>
</evidence>
<keyword evidence="2" id="KW-0732">Signal</keyword>
<gene>
    <name evidence="3" type="ORF">ACFFJ3_17855</name>
</gene>
<protein>
    <submittedName>
        <fullName evidence="3">Uncharacterized protein</fullName>
    </submittedName>
</protein>
<dbReference type="RefSeq" id="WP_380677842.1">
    <property type="nucleotide sequence ID" value="NZ_CP173186.1"/>
</dbReference>
<dbReference type="EMBL" id="JBHLXG010000018">
    <property type="protein sequence ID" value="MFC0228337.1"/>
    <property type="molecule type" value="Genomic_DNA"/>
</dbReference>
<proteinExistence type="predicted"/>
<evidence type="ECO:0000256" key="2">
    <source>
        <dbReference type="SAM" id="SignalP"/>
    </source>
</evidence>
<feature type="signal peptide" evidence="2">
    <location>
        <begin position="1"/>
        <end position="20"/>
    </location>
</feature>
<reference evidence="3 4" key="1">
    <citation type="submission" date="2024-09" db="EMBL/GenBank/DDBJ databases">
        <authorList>
            <person name="Sun Q."/>
            <person name="Mori K."/>
        </authorList>
    </citation>
    <scope>NUCLEOTIDE SEQUENCE [LARGE SCALE GENOMIC DNA]</scope>
    <source>
        <strain evidence="3 4">CCM 8626</strain>
    </source>
</reference>